<dbReference type="InterPro" id="IPR052364">
    <property type="entry name" value="Rubrerythrin"/>
</dbReference>
<dbReference type="InterPro" id="IPR009078">
    <property type="entry name" value="Ferritin-like_SF"/>
</dbReference>
<evidence type="ECO:0000256" key="2">
    <source>
        <dbReference type="ARBA" id="ARBA00022448"/>
    </source>
</evidence>
<evidence type="ECO:0000313" key="9">
    <source>
        <dbReference type="EMBL" id="SHI04725.1"/>
    </source>
</evidence>
<dbReference type="PANTHER" id="PTHR43865:SF1">
    <property type="entry name" value="RUBRERYTHRIN-RELATED"/>
    <property type="match status" value="1"/>
</dbReference>
<comment type="cofactor">
    <cofactor evidence="1">
        <name>Fe(3+)</name>
        <dbReference type="ChEBI" id="CHEBI:29034"/>
    </cofactor>
</comment>
<dbReference type="Proteomes" id="UP000184526">
    <property type="component" value="Unassembled WGS sequence"/>
</dbReference>
<name>A0A1M5XY29_9CLOT</name>
<evidence type="ECO:0000256" key="5">
    <source>
        <dbReference type="ARBA" id="ARBA00023004"/>
    </source>
</evidence>
<feature type="coiled-coil region" evidence="6">
    <location>
        <begin position="73"/>
        <end position="130"/>
    </location>
</feature>
<evidence type="ECO:0000313" key="10">
    <source>
        <dbReference type="Proteomes" id="UP000184526"/>
    </source>
</evidence>
<dbReference type="InterPro" id="IPR012347">
    <property type="entry name" value="Ferritin-like"/>
</dbReference>
<keyword evidence="3" id="KW-0479">Metal-binding</keyword>
<dbReference type="AlphaFoldDB" id="A0A1M5XY29"/>
<keyword evidence="5" id="KW-0408">Iron</keyword>
<dbReference type="OrthoDB" id="9799749at2"/>
<feature type="domain" description="Ferritin-like diiron" evidence="8">
    <location>
        <begin position="4"/>
        <end position="135"/>
    </location>
</feature>
<reference evidence="9 10" key="1">
    <citation type="submission" date="2016-11" db="EMBL/GenBank/DDBJ databases">
        <authorList>
            <person name="Jaros S."/>
            <person name="Januszkiewicz K."/>
            <person name="Wedrychowicz H."/>
        </authorList>
    </citation>
    <scope>NUCLEOTIDE SEQUENCE [LARGE SCALE GENOMIC DNA]</scope>
    <source>
        <strain evidence="9 10">DSM 3089</strain>
    </source>
</reference>
<dbReference type="InterPro" id="IPR024934">
    <property type="entry name" value="Rubredoxin-like_dom"/>
</dbReference>
<dbReference type="CDD" id="cd00729">
    <property type="entry name" value="rubredoxin_SM"/>
    <property type="match status" value="1"/>
</dbReference>
<keyword evidence="10" id="KW-1185">Reference proteome</keyword>
<dbReference type="PROSITE" id="PS50903">
    <property type="entry name" value="RUBREDOXIN_LIKE"/>
    <property type="match status" value="1"/>
</dbReference>
<dbReference type="Pfam" id="PF21349">
    <property type="entry name" value="RUBY_RBDX"/>
    <property type="match status" value="1"/>
</dbReference>
<evidence type="ECO:0000256" key="4">
    <source>
        <dbReference type="ARBA" id="ARBA00022982"/>
    </source>
</evidence>
<dbReference type="SUPFAM" id="SSF57802">
    <property type="entry name" value="Rubredoxin-like"/>
    <property type="match status" value="1"/>
</dbReference>
<keyword evidence="4" id="KW-0249">Electron transport</keyword>
<organism evidence="9 10">
    <name type="scientific">Clostridium collagenovorans DSM 3089</name>
    <dbReference type="NCBI Taxonomy" id="1121306"/>
    <lineage>
        <taxon>Bacteria</taxon>
        <taxon>Bacillati</taxon>
        <taxon>Bacillota</taxon>
        <taxon>Clostridia</taxon>
        <taxon>Eubacteriales</taxon>
        <taxon>Clostridiaceae</taxon>
        <taxon>Clostridium</taxon>
    </lineage>
</organism>
<proteinExistence type="predicted"/>
<gene>
    <name evidence="9" type="ORF">SAMN02745196_02525</name>
</gene>
<sequence>MNLKLKDSQTLKNLLKTFTGESRARNKYTLYAEVARKEGYEDIAAIFKETAHNELAHAREVFNKYLKINGTTLENLKDAAAGESAEYKKIYKEFEEVARQEGFNEIADFYKELREVEENHEERFSDLADKMEKGMIFKSDNPIKWQCMNCGYIHEGKEAPLVCPLCKYPISYFKPYRTVCRGE</sequence>
<dbReference type="Pfam" id="PF02915">
    <property type="entry name" value="Rubrerythrin"/>
    <property type="match status" value="1"/>
</dbReference>
<dbReference type="InterPro" id="IPR009040">
    <property type="entry name" value="Ferritin-like_diiron"/>
</dbReference>
<dbReference type="STRING" id="1121306.SAMN02745196_02525"/>
<keyword evidence="6" id="KW-0175">Coiled coil</keyword>
<dbReference type="InterPro" id="IPR048574">
    <property type="entry name" value="RUBY_RBDX"/>
</dbReference>
<feature type="domain" description="Rubredoxin-like" evidence="7">
    <location>
        <begin position="142"/>
        <end position="176"/>
    </location>
</feature>
<dbReference type="SUPFAM" id="SSF47240">
    <property type="entry name" value="Ferritin-like"/>
    <property type="match status" value="1"/>
</dbReference>
<dbReference type="CDD" id="cd01041">
    <property type="entry name" value="Rubrerythrin"/>
    <property type="match status" value="1"/>
</dbReference>
<dbReference type="PANTHER" id="PTHR43865">
    <property type="entry name" value="RUBRERYTHRIN-RELATED"/>
    <property type="match status" value="1"/>
</dbReference>
<dbReference type="GO" id="GO:0016491">
    <property type="term" value="F:oxidoreductase activity"/>
    <property type="evidence" value="ECO:0007669"/>
    <property type="project" value="InterPro"/>
</dbReference>
<dbReference type="InterPro" id="IPR003251">
    <property type="entry name" value="Rr_diiron-bd_dom"/>
</dbReference>
<keyword evidence="2" id="KW-0813">Transport</keyword>
<protein>
    <submittedName>
        <fullName evidence="9">Rubrerythrin</fullName>
    </submittedName>
</protein>
<evidence type="ECO:0000256" key="3">
    <source>
        <dbReference type="ARBA" id="ARBA00022723"/>
    </source>
</evidence>
<evidence type="ECO:0000259" key="7">
    <source>
        <dbReference type="PROSITE" id="PS50903"/>
    </source>
</evidence>
<dbReference type="PROSITE" id="PS50905">
    <property type="entry name" value="FERRITIN_LIKE"/>
    <property type="match status" value="1"/>
</dbReference>
<dbReference type="EMBL" id="FQXP01000010">
    <property type="protein sequence ID" value="SHI04725.1"/>
    <property type="molecule type" value="Genomic_DNA"/>
</dbReference>
<evidence type="ECO:0000256" key="6">
    <source>
        <dbReference type="SAM" id="Coils"/>
    </source>
</evidence>
<evidence type="ECO:0000256" key="1">
    <source>
        <dbReference type="ARBA" id="ARBA00001965"/>
    </source>
</evidence>
<dbReference type="NCBIfam" id="NF045767">
    <property type="entry name" value="RuberyRbr"/>
    <property type="match status" value="1"/>
</dbReference>
<accession>A0A1M5XY29</accession>
<dbReference type="Gene3D" id="1.20.1260.10">
    <property type="match status" value="1"/>
</dbReference>
<evidence type="ECO:0000259" key="8">
    <source>
        <dbReference type="PROSITE" id="PS50905"/>
    </source>
</evidence>
<dbReference type="GO" id="GO:0005506">
    <property type="term" value="F:iron ion binding"/>
    <property type="evidence" value="ECO:0007669"/>
    <property type="project" value="InterPro"/>
</dbReference>
<dbReference type="Gene3D" id="2.20.28.10">
    <property type="match status" value="1"/>
</dbReference>